<dbReference type="PANTHER" id="PTHR43289:SF6">
    <property type="entry name" value="SERINE_THREONINE-PROTEIN KINASE NEKL-3"/>
    <property type="match status" value="1"/>
</dbReference>
<dbReference type="Proteomes" id="UP000075420">
    <property type="component" value="Unassembled WGS sequence"/>
</dbReference>
<evidence type="ECO:0000256" key="1">
    <source>
        <dbReference type="ARBA" id="ARBA00022679"/>
    </source>
</evidence>
<dbReference type="EMBL" id="JELY01002197">
    <property type="protein sequence ID" value="KYF53294.1"/>
    <property type="molecule type" value="Genomic_DNA"/>
</dbReference>
<accession>A0A150PC93</accession>
<feature type="domain" description="Protein kinase" evidence="5">
    <location>
        <begin position="1"/>
        <end position="120"/>
    </location>
</feature>
<dbReference type="InterPro" id="IPR011009">
    <property type="entry name" value="Kinase-like_dom_sf"/>
</dbReference>
<organism evidence="6 7">
    <name type="scientific">Sorangium cellulosum</name>
    <name type="common">Polyangium cellulosum</name>
    <dbReference type="NCBI Taxonomy" id="56"/>
    <lineage>
        <taxon>Bacteria</taxon>
        <taxon>Pseudomonadati</taxon>
        <taxon>Myxococcota</taxon>
        <taxon>Polyangia</taxon>
        <taxon>Polyangiales</taxon>
        <taxon>Polyangiaceae</taxon>
        <taxon>Sorangium</taxon>
    </lineage>
</organism>
<evidence type="ECO:0000256" key="4">
    <source>
        <dbReference type="ARBA" id="ARBA00022840"/>
    </source>
</evidence>
<dbReference type="InterPro" id="IPR000719">
    <property type="entry name" value="Prot_kinase_dom"/>
</dbReference>
<name>A0A150PC93_SORCE</name>
<dbReference type="GO" id="GO:0004674">
    <property type="term" value="F:protein serine/threonine kinase activity"/>
    <property type="evidence" value="ECO:0007669"/>
    <property type="project" value="TreeGrafter"/>
</dbReference>
<keyword evidence="4" id="KW-0067">ATP-binding</keyword>
<protein>
    <recommendedName>
        <fullName evidence="5">Protein kinase domain-containing protein</fullName>
    </recommendedName>
</protein>
<keyword evidence="2" id="KW-0547">Nucleotide-binding</keyword>
<dbReference type="PANTHER" id="PTHR43289">
    <property type="entry name" value="MITOGEN-ACTIVATED PROTEIN KINASE KINASE KINASE 20-RELATED"/>
    <property type="match status" value="1"/>
</dbReference>
<sequence>MPDGMIVVSDMGLARMETRDTVTLTDTMSQLGTYPYMAPEQINGDFRNADVRTDVYQLGRTLYELITKEVPTHVDLSIVPRGIRLIIERATKRLPDERYQQVRDLIVAVEQYNGGRPPDG</sequence>
<dbReference type="Gene3D" id="1.10.510.10">
    <property type="entry name" value="Transferase(Phosphotransferase) domain 1"/>
    <property type="match status" value="1"/>
</dbReference>
<comment type="caution">
    <text evidence="6">The sequence shown here is derived from an EMBL/GenBank/DDBJ whole genome shotgun (WGS) entry which is preliminary data.</text>
</comment>
<evidence type="ECO:0000259" key="5">
    <source>
        <dbReference type="PROSITE" id="PS50011"/>
    </source>
</evidence>
<dbReference type="Pfam" id="PF00069">
    <property type="entry name" value="Pkinase"/>
    <property type="match status" value="1"/>
</dbReference>
<keyword evidence="3" id="KW-0418">Kinase</keyword>
<dbReference type="AlphaFoldDB" id="A0A150PC93"/>
<evidence type="ECO:0000256" key="2">
    <source>
        <dbReference type="ARBA" id="ARBA00022741"/>
    </source>
</evidence>
<keyword evidence="1" id="KW-0808">Transferase</keyword>
<dbReference type="GO" id="GO:0005524">
    <property type="term" value="F:ATP binding"/>
    <property type="evidence" value="ECO:0007669"/>
    <property type="project" value="UniProtKB-KW"/>
</dbReference>
<proteinExistence type="predicted"/>
<evidence type="ECO:0000256" key="3">
    <source>
        <dbReference type="ARBA" id="ARBA00022777"/>
    </source>
</evidence>
<evidence type="ECO:0000313" key="6">
    <source>
        <dbReference type="EMBL" id="KYF53294.1"/>
    </source>
</evidence>
<dbReference type="PROSITE" id="PS50011">
    <property type="entry name" value="PROTEIN_KINASE_DOM"/>
    <property type="match status" value="1"/>
</dbReference>
<evidence type="ECO:0000313" key="7">
    <source>
        <dbReference type="Proteomes" id="UP000075420"/>
    </source>
</evidence>
<dbReference type="SUPFAM" id="SSF56112">
    <property type="entry name" value="Protein kinase-like (PK-like)"/>
    <property type="match status" value="1"/>
</dbReference>
<reference evidence="6 7" key="1">
    <citation type="submission" date="2014-02" db="EMBL/GenBank/DDBJ databases">
        <title>The small core and large imbalanced accessory genome model reveals a collaborative survival strategy of Sorangium cellulosum strains in nature.</title>
        <authorList>
            <person name="Han K."/>
            <person name="Peng R."/>
            <person name="Blom J."/>
            <person name="Li Y.-Z."/>
        </authorList>
    </citation>
    <scope>NUCLEOTIDE SEQUENCE [LARGE SCALE GENOMIC DNA]</scope>
    <source>
        <strain evidence="6 7">So0157-25</strain>
    </source>
</reference>
<gene>
    <name evidence="6" type="ORF">BE08_44960</name>
</gene>